<keyword evidence="3" id="KW-1185">Reference proteome</keyword>
<dbReference type="Pfam" id="PF13460">
    <property type="entry name" value="NAD_binding_10"/>
    <property type="match status" value="1"/>
</dbReference>
<dbReference type="Proteomes" id="UP001168579">
    <property type="component" value="Unassembled WGS sequence"/>
</dbReference>
<proteinExistence type="predicted"/>
<dbReference type="Gene3D" id="3.40.50.720">
    <property type="entry name" value="NAD(P)-binding Rossmann-like Domain"/>
    <property type="match status" value="1"/>
</dbReference>
<dbReference type="SUPFAM" id="SSF51735">
    <property type="entry name" value="NAD(P)-binding Rossmann-fold domains"/>
    <property type="match status" value="1"/>
</dbReference>
<organism evidence="2 3">
    <name type="scientific">Maribacter confluentis</name>
    <dbReference type="NCBI Taxonomy" id="1656093"/>
    <lineage>
        <taxon>Bacteria</taxon>
        <taxon>Pseudomonadati</taxon>
        <taxon>Bacteroidota</taxon>
        <taxon>Flavobacteriia</taxon>
        <taxon>Flavobacteriales</taxon>
        <taxon>Flavobacteriaceae</taxon>
        <taxon>Maribacter</taxon>
    </lineage>
</organism>
<dbReference type="PANTHER" id="PTHR14097:SF7">
    <property type="entry name" value="OXIDOREDUCTASE HTATIP2"/>
    <property type="match status" value="1"/>
</dbReference>
<gene>
    <name evidence="2" type="ORF">Q2T41_00315</name>
</gene>
<dbReference type="PANTHER" id="PTHR14097">
    <property type="entry name" value="OXIDOREDUCTASE HTATIP2"/>
    <property type="match status" value="1"/>
</dbReference>
<reference evidence="2" key="1">
    <citation type="journal article" date="2014" name="Int. J. Syst. Evol. Microbiol.">
        <title>Complete genome of a new Firmicutes species belonging to the dominant human colonic microbiota ('Ruminococcus bicirculans') reveals two chromosomes and a selective capacity to utilize plant glucans.</title>
        <authorList>
            <consortium name="NISC Comparative Sequencing Program"/>
            <person name="Wegmann U."/>
            <person name="Louis P."/>
            <person name="Goesmann A."/>
            <person name="Henrissat B."/>
            <person name="Duncan S.H."/>
            <person name="Flint H.J."/>
        </authorList>
    </citation>
    <scope>NUCLEOTIDE SEQUENCE</scope>
    <source>
        <strain evidence="2">CECT 8869</strain>
    </source>
</reference>
<protein>
    <submittedName>
        <fullName evidence="2">NAD(P)H-binding protein</fullName>
    </submittedName>
</protein>
<reference evidence="2" key="2">
    <citation type="submission" date="2023-06" db="EMBL/GenBank/DDBJ databases">
        <authorList>
            <person name="Lucena T."/>
            <person name="Sun Q."/>
        </authorList>
    </citation>
    <scope>NUCLEOTIDE SEQUENCE</scope>
    <source>
        <strain evidence="2">CECT 8869</strain>
    </source>
</reference>
<evidence type="ECO:0000313" key="2">
    <source>
        <dbReference type="EMBL" id="MDO1511103.1"/>
    </source>
</evidence>
<dbReference type="InterPro" id="IPR016040">
    <property type="entry name" value="NAD(P)-bd_dom"/>
</dbReference>
<comment type="caution">
    <text evidence="2">The sequence shown here is derived from an EMBL/GenBank/DDBJ whole genome shotgun (WGS) entry which is preliminary data.</text>
</comment>
<evidence type="ECO:0000313" key="3">
    <source>
        <dbReference type="Proteomes" id="UP001168579"/>
    </source>
</evidence>
<accession>A0ABT8RJ98</accession>
<name>A0ABT8RJ98_9FLAO</name>
<dbReference type="RefSeq" id="WP_304434126.1">
    <property type="nucleotide sequence ID" value="NZ_JAUKUC010000001.1"/>
</dbReference>
<evidence type="ECO:0000259" key="1">
    <source>
        <dbReference type="Pfam" id="PF13460"/>
    </source>
</evidence>
<sequence length="221" mass="24819">MNKTAIILGATGLTGGILLQKLERDDRYGTIKLFSRSRIEGLSNKVEQHIGDVLQLEKFKDHFTADEVYCCIGTTTNKTPDKELYRKIDMGIPVTAAQLSSQNDIKKFLVISAMGADRDSRIFYNKTKGEMEQGVLKQEIRYTSILRPSLIDGDRDEQRTMEKIGIKIFKVLQPLFVGPLKKYKIIKAEEIAQAMINLANASSHAAVIITSNDIKQLAKKK</sequence>
<dbReference type="InterPro" id="IPR036291">
    <property type="entry name" value="NAD(P)-bd_dom_sf"/>
</dbReference>
<dbReference type="EMBL" id="JAUKUC010000001">
    <property type="protein sequence ID" value="MDO1511103.1"/>
    <property type="molecule type" value="Genomic_DNA"/>
</dbReference>
<feature type="domain" description="NAD(P)-binding" evidence="1">
    <location>
        <begin position="9"/>
        <end position="162"/>
    </location>
</feature>